<feature type="compositionally biased region" description="Low complexity" evidence="1">
    <location>
        <begin position="26"/>
        <end position="47"/>
    </location>
</feature>
<feature type="non-terminal residue" evidence="2">
    <location>
        <position position="1"/>
    </location>
</feature>
<gene>
    <name evidence="2" type="ORF">AVDCRST_MAG08-3933</name>
</gene>
<name>A0A6J4JM08_9PROT</name>
<feature type="non-terminal residue" evidence="2">
    <location>
        <position position="53"/>
    </location>
</feature>
<proteinExistence type="predicted"/>
<evidence type="ECO:0000256" key="1">
    <source>
        <dbReference type="SAM" id="MobiDB-lite"/>
    </source>
</evidence>
<feature type="region of interest" description="Disordered" evidence="1">
    <location>
        <begin position="26"/>
        <end position="53"/>
    </location>
</feature>
<organism evidence="2">
    <name type="scientific">uncultured Acetobacteraceae bacterium</name>
    <dbReference type="NCBI Taxonomy" id="169975"/>
    <lineage>
        <taxon>Bacteria</taxon>
        <taxon>Pseudomonadati</taxon>
        <taxon>Pseudomonadota</taxon>
        <taxon>Alphaproteobacteria</taxon>
        <taxon>Acetobacterales</taxon>
        <taxon>Acetobacteraceae</taxon>
        <taxon>environmental samples</taxon>
    </lineage>
</organism>
<evidence type="ECO:0000313" key="2">
    <source>
        <dbReference type="EMBL" id="CAA9282120.1"/>
    </source>
</evidence>
<accession>A0A6J4JM08</accession>
<dbReference type="EMBL" id="CADCTG010000299">
    <property type="protein sequence ID" value="CAA9282120.1"/>
    <property type="molecule type" value="Genomic_DNA"/>
</dbReference>
<sequence>GRGESVLRRPQDVSGLRAVARLLGAGADPVGARQAPRGARAAAPSATARRRGV</sequence>
<reference evidence="2" key="1">
    <citation type="submission" date="2020-02" db="EMBL/GenBank/DDBJ databases">
        <authorList>
            <person name="Meier V. D."/>
        </authorList>
    </citation>
    <scope>NUCLEOTIDE SEQUENCE</scope>
    <source>
        <strain evidence="2">AVDCRST_MAG08</strain>
    </source>
</reference>
<protein>
    <submittedName>
        <fullName evidence="2">Uncharacterized protein</fullName>
    </submittedName>
</protein>
<dbReference type="AlphaFoldDB" id="A0A6J4JM08"/>